<dbReference type="PANTHER" id="PTHR10622">
    <property type="entry name" value="HET DOMAIN-CONTAINING PROTEIN"/>
    <property type="match status" value="1"/>
</dbReference>
<dbReference type="SMART" id="SM00320">
    <property type="entry name" value="WD40"/>
    <property type="match status" value="7"/>
</dbReference>
<dbReference type="Pfam" id="PF00400">
    <property type="entry name" value="WD40"/>
    <property type="match status" value="2"/>
</dbReference>
<name>A0AAD4BBL9_BOLED</name>
<dbReference type="Pfam" id="PF06985">
    <property type="entry name" value="HET"/>
    <property type="match status" value="1"/>
</dbReference>
<dbReference type="InterPro" id="IPR015943">
    <property type="entry name" value="WD40/YVTN_repeat-like_dom_sf"/>
</dbReference>
<dbReference type="InterPro" id="IPR011990">
    <property type="entry name" value="TPR-like_helical_dom_sf"/>
</dbReference>
<reference evidence="4" key="2">
    <citation type="journal article" date="2020" name="Nat. Commun.">
        <title>Large-scale genome sequencing of mycorrhizal fungi provides insights into the early evolution of symbiotic traits.</title>
        <authorList>
            <person name="Miyauchi S."/>
            <person name="Kiss E."/>
            <person name="Kuo A."/>
            <person name="Drula E."/>
            <person name="Kohler A."/>
            <person name="Sanchez-Garcia M."/>
            <person name="Morin E."/>
            <person name="Andreopoulos B."/>
            <person name="Barry K.W."/>
            <person name="Bonito G."/>
            <person name="Buee M."/>
            <person name="Carver A."/>
            <person name="Chen C."/>
            <person name="Cichocki N."/>
            <person name="Clum A."/>
            <person name="Culley D."/>
            <person name="Crous P.W."/>
            <person name="Fauchery L."/>
            <person name="Girlanda M."/>
            <person name="Hayes R.D."/>
            <person name="Keri Z."/>
            <person name="LaButti K."/>
            <person name="Lipzen A."/>
            <person name="Lombard V."/>
            <person name="Magnuson J."/>
            <person name="Maillard F."/>
            <person name="Murat C."/>
            <person name="Nolan M."/>
            <person name="Ohm R.A."/>
            <person name="Pangilinan J."/>
            <person name="Pereira M.F."/>
            <person name="Perotto S."/>
            <person name="Peter M."/>
            <person name="Pfister S."/>
            <person name="Riley R."/>
            <person name="Sitrit Y."/>
            <person name="Stielow J.B."/>
            <person name="Szollosi G."/>
            <person name="Zifcakova L."/>
            <person name="Stursova M."/>
            <person name="Spatafora J.W."/>
            <person name="Tedersoo L."/>
            <person name="Vaario L.M."/>
            <person name="Yamada A."/>
            <person name="Yan M."/>
            <person name="Wang P."/>
            <person name="Xu J."/>
            <person name="Bruns T."/>
            <person name="Baldrian P."/>
            <person name="Vilgalys R."/>
            <person name="Dunand C."/>
            <person name="Henrissat B."/>
            <person name="Grigoriev I.V."/>
            <person name="Hibbett D."/>
            <person name="Nagy L.G."/>
            <person name="Martin F.M."/>
        </authorList>
    </citation>
    <scope>NUCLEOTIDE SEQUENCE</scope>
    <source>
        <strain evidence="4">BED1</strain>
    </source>
</reference>
<evidence type="ECO:0000313" key="4">
    <source>
        <dbReference type="EMBL" id="KAF8417897.1"/>
    </source>
</evidence>
<keyword evidence="1" id="KW-0853">WD repeat</keyword>
<accession>A0AAD4BBL9</accession>
<dbReference type="SUPFAM" id="SSF48452">
    <property type="entry name" value="TPR-like"/>
    <property type="match status" value="2"/>
</dbReference>
<protein>
    <recommendedName>
        <fullName evidence="3">Heterokaryon incompatibility domain-containing protein</fullName>
    </recommendedName>
</protein>
<gene>
    <name evidence="4" type="ORF">L210DRAFT_3580098</name>
</gene>
<dbReference type="InterPro" id="IPR010730">
    <property type="entry name" value="HET"/>
</dbReference>
<feature type="transmembrane region" description="Helical" evidence="2">
    <location>
        <begin position="12"/>
        <end position="29"/>
    </location>
</feature>
<dbReference type="Gene3D" id="2.130.10.10">
    <property type="entry name" value="YVTN repeat-like/Quinoprotein amine dehydrogenase"/>
    <property type="match status" value="2"/>
</dbReference>
<evidence type="ECO:0000259" key="3">
    <source>
        <dbReference type="Pfam" id="PF06985"/>
    </source>
</evidence>
<comment type="caution">
    <text evidence="4">The sequence shown here is derived from an EMBL/GenBank/DDBJ whole genome shotgun (WGS) entry which is preliminary data.</text>
</comment>
<evidence type="ECO:0000256" key="1">
    <source>
        <dbReference type="PROSITE-ProRule" id="PRU00221"/>
    </source>
</evidence>
<reference evidence="4" key="1">
    <citation type="submission" date="2019-10" db="EMBL/GenBank/DDBJ databases">
        <authorList>
            <consortium name="DOE Joint Genome Institute"/>
            <person name="Kuo A."/>
            <person name="Miyauchi S."/>
            <person name="Kiss E."/>
            <person name="Drula E."/>
            <person name="Kohler A."/>
            <person name="Sanchez-Garcia M."/>
            <person name="Andreopoulos B."/>
            <person name="Barry K.W."/>
            <person name="Bonito G."/>
            <person name="Buee M."/>
            <person name="Carver A."/>
            <person name="Chen C."/>
            <person name="Cichocki N."/>
            <person name="Clum A."/>
            <person name="Culley D."/>
            <person name="Crous P.W."/>
            <person name="Fauchery L."/>
            <person name="Girlanda M."/>
            <person name="Hayes R."/>
            <person name="Keri Z."/>
            <person name="LaButti K."/>
            <person name="Lipzen A."/>
            <person name="Lombard V."/>
            <person name="Magnuson J."/>
            <person name="Maillard F."/>
            <person name="Morin E."/>
            <person name="Murat C."/>
            <person name="Nolan M."/>
            <person name="Ohm R."/>
            <person name="Pangilinan J."/>
            <person name="Pereira M."/>
            <person name="Perotto S."/>
            <person name="Peter M."/>
            <person name="Riley R."/>
            <person name="Sitrit Y."/>
            <person name="Stielow B."/>
            <person name="Szollosi G."/>
            <person name="Zifcakova L."/>
            <person name="Stursova M."/>
            <person name="Spatafora J.W."/>
            <person name="Tedersoo L."/>
            <person name="Vaario L.-M."/>
            <person name="Yamada A."/>
            <person name="Yan M."/>
            <person name="Wang P."/>
            <person name="Xu J."/>
            <person name="Bruns T."/>
            <person name="Baldrian P."/>
            <person name="Vilgalys R."/>
            <person name="Henrissat B."/>
            <person name="Grigoriev I.V."/>
            <person name="Hibbett D."/>
            <person name="Nagy L.G."/>
            <person name="Martin F.M."/>
        </authorList>
    </citation>
    <scope>NUCLEOTIDE SEQUENCE</scope>
    <source>
        <strain evidence="4">BED1</strain>
    </source>
</reference>
<evidence type="ECO:0000256" key="2">
    <source>
        <dbReference type="SAM" id="Phobius"/>
    </source>
</evidence>
<keyword evidence="5" id="KW-1185">Reference proteome</keyword>
<dbReference type="PANTHER" id="PTHR10622:SF12">
    <property type="entry name" value="HET DOMAIN-CONTAINING PROTEIN"/>
    <property type="match status" value="1"/>
</dbReference>
<keyword evidence="2" id="KW-0812">Transmembrane</keyword>
<dbReference type="PROSITE" id="PS50082">
    <property type="entry name" value="WD_REPEATS_2"/>
    <property type="match status" value="1"/>
</dbReference>
<keyword evidence="2" id="KW-0472">Membrane</keyword>
<organism evidence="4 5">
    <name type="scientific">Boletus edulis BED1</name>
    <dbReference type="NCBI Taxonomy" id="1328754"/>
    <lineage>
        <taxon>Eukaryota</taxon>
        <taxon>Fungi</taxon>
        <taxon>Dikarya</taxon>
        <taxon>Basidiomycota</taxon>
        <taxon>Agaricomycotina</taxon>
        <taxon>Agaricomycetes</taxon>
        <taxon>Agaricomycetidae</taxon>
        <taxon>Boletales</taxon>
        <taxon>Boletineae</taxon>
        <taxon>Boletaceae</taxon>
        <taxon>Boletoideae</taxon>
        <taxon>Boletus</taxon>
    </lineage>
</organism>
<sequence length="1275" mass="142579">MGPTQRPEDDSLRTLVYAFLLTIYCLYIFRLRKRPRVAELITHTHIDDTGRQDTALAQGVKGPSVDALYQIDAPRGHISSLAFLADGKRMVCACNSGKTIQIWNIREDHGEGEPPMNLDVPLNVIASSKDGKIIVTGDKAGKVMIWDTSDQKPCETAERHGRLITALDVSSEHIASGSEDGTVVVWKMGKPGLPPEWSRSMRHGLVAVSSVKFSPAGSRIASACADWGSDVRTWHTRTGDQIRSIHVGGSPIYSLTWSSDGRQLFIGRSHGSISSFDLVTQESSKVVEHRPGDDSITSLHISNSGRFLVSFSSPGQTVDVWDIRDTPACEPLRSYSRCVAASVSPDDLYLASCGDNARISILSLPKFLEPSFFFLRLAPLLHHSEPFTYISPAAYRACKLGEPERAEHIISRGIEDKRYPDFDCYSHANRALVRIRRGDLNGALDDAAKIVTNGAGIPLIVHVAKAMALIAQGKRKEARDALGSVDQGDAKHFVDCVESIFLFEAELRDKLNWGTELAGPSPLEDANSCSWVKTRKLLLLAEHCMQRKEYDEGLRLLAKAPDPTLLLHIPETETIPLIFGWDVYDLAFMVKQLICVALFASGRTREVEHFLQVSKERLDEENESRKAELGWLSEKLGDEAMRQRKYDDAITWYSESLDLCPESRVNDCGSDFSKKCLSAIKVNNDVADGTISGELDLIAHYPPSPARLLVKRSKAKAFRGLCHGALEDANQAINLDQSCLWGYERRYVALYALGRARGADKTLKEMVMKMEESPDPGIHQLLTKYNEMISKINEQIESVHERSPLILIHVGSGRLCDAAKRAQIFKATLTFHGLVLSMAMATKLDTDHIKKVVTTYFRYVMFSHTWEGDEPTFQEVSGKTVYKLNPLLPLKLKLRHFCETVRDDPERFLWAWSDTCCIDKSNATDFQRSLRSMYNWYKGSALTIVLLAEGSTTLKYNKWMTRAWTLQELLSPKAIRFYNRDWTLYQGNTRSNHKQSSGIIQELAEAIHVSQDALVDFSPKSLTVRVRLHLASTRKATVKVDIAYALIGIFDSTLVPDPGQPEPEVALGLLLQGIVHREQDIKAVLDWVGNSSQFNSCLPAEISAYQYLPHTSLSISANDMEARVAELRNSLPRRDVTRFFKKLTELNKVAFSKGRLSLPCITFSTLVDTVSQVQVAALGQVSLKISCSMLTVRDKVVLVYPWILDLLDERNTSAQDDYTRGLRLVVHLEQSFSALLLLKQPADTYKRVAADQEIRIPKRKVMSLKGISAEVLEIR</sequence>
<dbReference type="SUPFAM" id="SSF50978">
    <property type="entry name" value="WD40 repeat-like"/>
    <property type="match status" value="1"/>
</dbReference>
<dbReference type="Proteomes" id="UP001194468">
    <property type="component" value="Unassembled WGS sequence"/>
</dbReference>
<dbReference type="InterPro" id="IPR001680">
    <property type="entry name" value="WD40_rpt"/>
</dbReference>
<dbReference type="AlphaFoldDB" id="A0AAD4BBL9"/>
<dbReference type="Gene3D" id="1.25.40.10">
    <property type="entry name" value="Tetratricopeptide repeat domain"/>
    <property type="match status" value="2"/>
</dbReference>
<dbReference type="EMBL" id="WHUW01000211">
    <property type="protein sequence ID" value="KAF8417897.1"/>
    <property type="molecule type" value="Genomic_DNA"/>
</dbReference>
<proteinExistence type="predicted"/>
<dbReference type="InterPro" id="IPR036322">
    <property type="entry name" value="WD40_repeat_dom_sf"/>
</dbReference>
<keyword evidence="2" id="KW-1133">Transmembrane helix</keyword>
<evidence type="ECO:0000313" key="5">
    <source>
        <dbReference type="Proteomes" id="UP001194468"/>
    </source>
</evidence>
<feature type="domain" description="Heterokaryon incompatibility" evidence="3">
    <location>
        <begin position="859"/>
        <end position="952"/>
    </location>
</feature>
<feature type="repeat" description="WD" evidence="1">
    <location>
        <begin position="157"/>
        <end position="188"/>
    </location>
</feature>